<dbReference type="EMBL" id="DXHU01000015">
    <property type="protein sequence ID" value="HIV98854.1"/>
    <property type="molecule type" value="Genomic_DNA"/>
</dbReference>
<comment type="caution">
    <text evidence="1">The sequence shown here is derived from an EMBL/GenBank/DDBJ whole genome shotgun (WGS) entry which is preliminary data.</text>
</comment>
<evidence type="ECO:0000313" key="2">
    <source>
        <dbReference type="Proteomes" id="UP000823936"/>
    </source>
</evidence>
<proteinExistence type="predicted"/>
<evidence type="ECO:0000313" key="1">
    <source>
        <dbReference type="EMBL" id="HIV98854.1"/>
    </source>
</evidence>
<dbReference type="InterPro" id="IPR036388">
    <property type="entry name" value="WH-like_DNA-bd_sf"/>
</dbReference>
<organism evidence="1 2">
    <name type="scientific">Candidatus Ornithospirochaeta avicola</name>
    <dbReference type="NCBI Taxonomy" id="2840896"/>
    <lineage>
        <taxon>Bacteria</taxon>
        <taxon>Pseudomonadati</taxon>
        <taxon>Spirochaetota</taxon>
        <taxon>Spirochaetia</taxon>
        <taxon>Spirochaetales</taxon>
        <taxon>Spirochaetaceae</taxon>
        <taxon>Spirochaetaceae incertae sedis</taxon>
        <taxon>Candidatus Ornithospirochaeta</taxon>
    </lineage>
</organism>
<reference evidence="1" key="2">
    <citation type="submission" date="2021-04" db="EMBL/GenBank/DDBJ databases">
        <authorList>
            <person name="Gilroy R."/>
        </authorList>
    </citation>
    <scope>NUCLEOTIDE SEQUENCE</scope>
    <source>
        <strain evidence="1">Gambia11-129</strain>
    </source>
</reference>
<dbReference type="AlphaFoldDB" id="A0A9D1PSP3"/>
<sequence>MDFSKPDNARKINKLKVLSAIKSLESPTRAELSRYLLLNKVSISEIVDALIKEGLVKESSKIFYSSGRPGTLLEINRASGVVLSMTLDKTGCYLAASDTLGKTIRLERFSRGLERKTLSENFQQSLKRIIKNESEKIYGMVAATDEDLSFFFSQISIPSISVSPIIARCVNEREKMKNENQRILFVDLDDEPSALYCDSSFMKLNPLFEGFESIKSISRRKGTASSSIFSQEDEESVNYILSVADKIASACTVLNIDSVLLMGSLSQLSQNMLLALKNRVNSLTGGMEIRCASSQRGEIEGSAIIALDAFFYKKRMLELIKKAEKF</sequence>
<dbReference type="Gene3D" id="1.10.10.10">
    <property type="entry name" value="Winged helix-like DNA-binding domain superfamily/Winged helix DNA-binding domain"/>
    <property type="match status" value="1"/>
</dbReference>
<name>A0A9D1PSP3_9SPIO</name>
<dbReference type="Proteomes" id="UP000823936">
    <property type="component" value="Unassembled WGS sequence"/>
</dbReference>
<dbReference type="InterPro" id="IPR036390">
    <property type="entry name" value="WH_DNA-bd_sf"/>
</dbReference>
<dbReference type="SUPFAM" id="SSF46785">
    <property type="entry name" value="Winged helix' DNA-binding domain"/>
    <property type="match status" value="1"/>
</dbReference>
<gene>
    <name evidence="1" type="ORF">IAB12_03615</name>
</gene>
<protein>
    <submittedName>
        <fullName evidence="1">MarR family transcriptional regulator</fullName>
    </submittedName>
</protein>
<accession>A0A9D1PSP3</accession>
<reference evidence="1" key="1">
    <citation type="journal article" date="2021" name="PeerJ">
        <title>Extensive microbial diversity within the chicken gut microbiome revealed by metagenomics and culture.</title>
        <authorList>
            <person name="Gilroy R."/>
            <person name="Ravi A."/>
            <person name="Getino M."/>
            <person name="Pursley I."/>
            <person name="Horton D.L."/>
            <person name="Alikhan N.F."/>
            <person name="Baker D."/>
            <person name="Gharbi K."/>
            <person name="Hall N."/>
            <person name="Watson M."/>
            <person name="Adriaenssens E.M."/>
            <person name="Foster-Nyarko E."/>
            <person name="Jarju S."/>
            <person name="Secka A."/>
            <person name="Antonio M."/>
            <person name="Oren A."/>
            <person name="Chaudhuri R.R."/>
            <person name="La Ragione R."/>
            <person name="Hildebrand F."/>
            <person name="Pallen M.J."/>
        </authorList>
    </citation>
    <scope>NUCLEOTIDE SEQUENCE</scope>
    <source>
        <strain evidence="1">Gambia11-129</strain>
    </source>
</reference>